<feature type="transmembrane region" description="Helical" evidence="1">
    <location>
        <begin position="96"/>
        <end position="115"/>
    </location>
</feature>
<dbReference type="AlphaFoldDB" id="A0A3N2AS11"/>
<reference evidence="3 4" key="1">
    <citation type="submission" date="2018-11" db="EMBL/GenBank/DDBJ databases">
        <title>Sequencing the genomes of 1000 actinobacteria strains.</title>
        <authorList>
            <person name="Klenk H.-P."/>
        </authorList>
    </citation>
    <scope>NUCLEOTIDE SEQUENCE [LARGE SCALE GENOMIC DNA]</scope>
    <source>
        <strain evidence="3 4">DSM 9580</strain>
    </source>
</reference>
<evidence type="ECO:0000256" key="1">
    <source>
        <dbReference type="SAM" id="Phobius"/>
    </source>
</evidence>
<keyword evidence="1" id="KW-0472">Membrane</keyword>
<keyword evidence="1" id="KW-0812">Transmembrane</keyword>
<feature type="transmembrane region" description="Helical" evidence="1">
    <location>
        <begin position="151"/>
        <end position="172"/>
    </location>
</feature>
<proteinExistence type="predicted"/>
<sequence length="174" mass="18536">MTDAAPAPAPARRWTRDTAMELVVSLALLALAIAYLVLSSQIELRREAAPGQMDARAWPVFLGVAAVVTAGPLVLRTMLRGADPRDEIETAQPGGLLRVGGTMAIALAYLALWAVNDLVLPGIKIPVFPIATALAVAALLLLYGHRGWKGLVIYPIALAALNWVLFAMLLRIPL</sequence>
<accession>A0A3N2AS11</accession>
<gene>
    <name evidence="3" type="ORF">EDD26_1074</name>
</gene>
<evidence type="ECO:0000313" key="4">
    <source>
        <dbReference type="Proteomes" id="UP000275456"/>
    </source>
</evidence>
<feature type="transmembrane region" description="Helical" evidence="1">
    <location>
        <begin position="19"/>
        <end position="38"/>
    </location>
</feature>
<dbReference type="Pfam" id="PF07331">
    <property type="entry name" value="TctB"/>
    <property type="match status" value="1"/>
</dbReference>
<dbReference type="OrthoDB" id="7950028at2"/>
<feature type="transmembrane region" description="Helical" evidence="1">
    <location>
        <begin position="58"/>
        <end position="75"/>
    </location>
</feature>
<dbReference type="Proteomes" id="UP000275456">
    <property type="component" value="Unassembled WGS sequence"/>
</dbReference>
<name>A0A3N2AS11_9MICO</name>
<comment type="caution">
    <text evidence="3">The sequence shown here is derived from an EMBL/GenBank/DDBJ whole genome shotgun (WGS) entry which is preliminary data.</text>
</comment>
<dbReference type="RefSeq" id="WP_123696765.1">
    <property type="nucleotide sequence ID" value="NZ_RKHJ01000001.1"/>
</dbReference>
<keyword evidence="4" id="KW-1185">Reference proteome</keyword>
<organism evidence="3 4">
    <name type="scientific">Agrococcus jenensis</name>
    <dbReference type="NCBI Taxonomy" id="46353"/>
    <lineage>
        <taxon>Bacteria</taxon>
        <taxon>Bacillati</taxon>
        <taxon>Actinomycetota</taxon>
        <taxon>Actinomycetes</taxon>
        <taxon>Micrococcales</taxon>
        <taxon>Microbacteriaceae</taxon>
        <taxon>Agrococcus</taxon>
    </lineage>
</organism>
<dbReference type="InterPro" id="IPR009936">
    <property type="entry name" value="DUF1468"/>
</dbReference>
<feature type="transmembrane region" description="Helical" evidence="1">
    <location>
        <begin position="127"/>
        <end position="144"/>
    </location>
</feature>
<dbReference type="EMBL" id="RKHJ01000001">
    <property type="protein sequence ID" value="ROR65705.1"/>
    <property type="molecule type" value="Genomic_DNA"/>
</dbReference>
<evidence type="ECO:0000259" key="2">
    <source>
        <dbReference type="Pfam" id="PF07331"/>
    </source>
</evidence>
<protein>
    <submittedName>
        <fullName evidence="3">Tripartite tricarboxylate transporter TctB family protein</fullName>
    </submittedName>
</protein>
<keyword evidence="1" id="KW-1133">Transmembrane helix</keyword>
<evidence type="ECO:0000313" key="3">
    <source>
        <dbReference type="EMBL" id="ROR65705.1"/>
    </source>
</evidence>
<feature type="domain" description="DUF1468" evidence="2">
    <location>
        <begin position="23"/>
        <end position="174"/>
    </location>
</feature>